<proteinExistence type="predicted"/>
<accession>A0A8H5CZF6</accession>
<sequence length="624" mass="70358">MEETGGRASIIRRLRSAIPGGPVEPEWHRYQAVTLCYPGTRVALIEKIIYWLGDYSRGSNILWLYGSQSAGKTTLAQTIKSRVETQGKGLPIPIFVSCLLDARGVIKRITDELAVKHPEYTRLLRGYLRNNLYSDRPKSLKQLFTALLTSILPRLHAGPYLIILDGLKPNHLELIELIEAVQREQQIPTILWLITSREIPEIRSRLCLSTSTCIKLEVPSGREPEVMKELELYLRDGLRGIFLESTGSEGHGLISAKLRVPAHAHLSQAASSSGSSTATPSLDTGISQTDFSRIFRACSNMFLYADRFLHFLREAQSGDLNNRLQYLLRLIDKRGKDRAVNADSLSKLFPLDNDYRNLMIFRDRANLINKQLIIVVVDTSSCLTQTELSLLLGLPEDIVAATLYNMHSIISIAPRAFPGDRYPVSLSQHAIIDYLTERIRSKELCIDPNIVYPHLTRACVTAIQQKRHYPAMKMAPTPFLVALHYINIFSTTYVWDYFCEISTQGLSLSVARGFIPVLDTLRVQAGRIPVIPFVRFLVWLKELQLEPDIVRTVADADAWRDQELIDACETIAEPLEMNSSTPLSDDFSFGNTTRFVILGLPENPMLVILTDEAVTMYSRKDLMS</sequence>
<gene>
    <name evidence="3" type="ORF">D9756_009049</name>
</gene>
<dbReference type="InterPro" id="IPR056884">
    <property type="entry name" value="NPHP3-like_N"/>
</dbReference>
<evidence type="ECO:0000256" key="1">
    <source>
        <dbReference type="ARBA" id="ARBA00022737"/>
    </source>
</evidence>
<dbReference type="InterPro" id="IPR027417">
    <property type="entry name" value="P-loop_NTPase"/>
</dbReference>
<protein>
    <recommendedName>
        <fullName evidence="2">Nephrocystin 3-like N-terminal domain-containing protein</fullName>
    </recommendedName>
</protein>
<dbReference type="AlphaFoldDB" id="A0A8H5CZF6"/>
<dbReference type="OrthoDB" id="163438at2759"/>
<keyword evidence="4" id="KW-1185">Reference proteome</keyword>
<dbReference type="SUPFAM" id="SSF52540">
    <property type="entry name" value="P-loop containing nucleoside triphosphate hydrolases"/>
    <property type="match status" value="1"/>
</dbReference>
<dbReference type="Pfam" id="PF24883">
    <property type="entry name" value="NPHP3_N"/>
    <property type="match status" value="1"/>
</dbReference>
<dbReference type="Proteomes" id="UP000559027">
    <property type="component" value="Unassembled WGS sequence"/>
</dbReference>
<keyword evidence="1" id="KW-0677">Repeat</keyword>
<dbReference type="EMBL" id="JAACJO010000015">
    <property type="protein sequence ID" value="KAF5349928.1"/>
    <property type="molecule type" value="Genomic_DNA"/>
</dbReference>
<reference evidence="3 4" key="1">
    <citation type="journal article" date="2020" name="ISME J.">
        <title>Uncovering the hidden diversity of litter-decomposition mechanisms in mushroom-forming fungi.</title>
        <authorList>
            <person name="Floudas D."/>
            <person name="Bentzer J."/>
            <person name="Ahren D."/>
            <person name="Johansson T."/>
            <person name="Persson P."/>
            <person name="Tunlid A."/>
        </authorList>
    </citation>
    <scope>NUCLEOTIDE SEQUENCE [LARGE SCALE GENOMIC DNA]</scope>
    <source>
        <strain evidence="3 4">CBS 146.42</strain>
    </source>
</reference>
<feature type="domain" description="Nephrocystin 3-like N-terminal" evidence="2">
    <location>
        <begin position="50"/>
        <end position="197"/>
    </location>
</feature>
<comment type="caution">
    <text evidence="3">The sequence shown here is derived from an EMBL/GenBank/DDBJ whole genome shotgun (WGS) entry which is preliminary data.</text>
</comment>
<evidence type="ECO:0000259" key="2">
    <source>
        <dbReference type="Pfam" id="PF24883"/>
    </source>
</evidence>
<evidence type="ECO:0000313" key="3">
    <source>
        <dbReference type="EMBL" id="KAF5349928.1"/>
    </source>
</evidence>
<evidence type="ECO:0000313" key="4">
    <source>
        <dbReference type="Proteomes" id="UP000559027"/>
    </source>
</evidence>
<name>A0A8H5CZF6_9AGAR</name>
<organism evidence="3 4">
    <name type="scientific">Leucocoprinus leucothites</name>
    <dbReference type="NCBI Taxonomy" id="201217"/>
    <lineage>
        <taxon>Eukaryota</taxon>
        <taxon>Fungi</taxon>
        <taxon>Dikarya</taxon>
        <taxon>Basidiomycota</taxon>
        <taxon>Agaricomycotina</taxon>
        <taxon>Agaricomycetes</taxon>
        <taxon>Agaricomycetidae</taxon>
        <taxon>Agaricales</taxon>
        <taxon>Agaricineae</taxon>
        <taxon>Agaricaceae</taxon>
        <taxon>Leucocoprinus</taxon>
    </lineage>
</organism>
<dbReference type="Gene3D" id="3.40.50.300">
    <property type="entry name" value="P-loop containing nucleotide triphosphate hydrolases"/>
    <property type="match status" value="1"/>
</dbReference>